<sequence>MLVALVLIDYPHLLGLKPLLQVTPRFSRFAHEVPSAFARFAKRGHSGEVGMGKIHFMGGEHGGA</sequence>
<comment type="caution">
    <text evidence="1">The sequence shown here is derived from an EMBL/GenBank/DDBJ whole genome shotgun (WGS) entry which is preliminary data.</text>
</comment>
<accession>A0A2A4HNJ5</accession>
<protein>
    <submittedName>
        <fullName evidence="1">Uncharacterized protein</fullName>
    </submittedName>
</protein>
<name>A0A2A4HNJ5_9GAMM</name>
<dbReference type="AlphaFoldDB" id="A0A2A4HNJ5"/>
<keyword evidence="2" id="KW-1185">Reference proteome</keyword>
<evidence type="ECO:0000313" key="1">
    <source>
        <dbReference type="EMBL" id="PCF96482.1"/>
    </source>
</evidence>
<organism evidence="1 2">
    <name type="scientific">Vreelandella nigrificans</name>
    <dbReference type="NCBI Taxonomy" id="2042704"/>
    <lineage>
        <taxon>Bacteria</taxon>
        <taxon>Pseudomonadati</taxon>
        <taxon>Pseudomonadota</taxon>
        <taxon>Gammaproteobacteria</taxon>
        <taxon>Oceanospirillales</taxon>
        <taxon>Halomonadaceae</taxon>
        <taxon>Vreelandella</taxon>
    </lineage>
</organism>
<dbReference type="Proteomes" id="UP000218677">
    <property type="component" value="Unassembled WGS sequence"/>
</dbReference>
<reference evidence="2" key="1">
    <citation type="submission" date="2017-09" db="EMBL/GenBank/DDBJ databases">
        <authorList>
            <person name="Cho G.-S."/>
            <person name="Oguntoyinbo F.A."/>
            <person name="Cnockaert M."/>
            <person name="Kabisch J."/>
            <person name="Neve H."/>
            <person name="Bockelmann W."/>
            <person name="Wenning M."/>
            <person name="Franz C.M."/>
            <person name="Vandamme P."/>
        </authorList>
    </citation>
    <scope>NUCLEOTIDE SEQUENCE [LARGE SCALE GENOMIC DNA]</scope>
    <source>
        <strain evidence="2">MBT G8648</strain>
    </source>
</reference>
<proteinExistence type="predicted"/>
<gene>
    <name evidence="1" type="ORF">CPA45_05520</name>
</gene>
<dbReference type="EMBL" id="NWUX01000003">
    <property type="protein sequence ID" value="PCF96482.1"/>
    <property type="molecule type" value="Genomic_DNA"/>
</dbReference>
<evidence type="ECO:0000313" key="2">
    <source>
        <dbReference type="Proteomes" id="UP000218677"/>
    </source>
</evidence>